<dbReference type="GO" id="GO:0046982">
    <property type="term" value="F:protein heterodimerization activity"/>
    <property type="evidence" value="ECO:0007669"/>
    <property type="project" value="InterPro"/>
</dbReference>
<evidence type="ECO:0000313" key="6">
    <source>
        <dbReference type="Proteomes" id="UP001345219"/>
    </source>
</evidence>
<feature type="compositionally biased region" description="Basic and acidic residues" evidence="3">
    <location>
        <begin position="105"/>
        <end position="118"/>
    </location>
</feature>
<dbReference type="EMBL" id="JAXIOK010000024">
    <property type="protein sequence ID" value="KAK4741916.1"/>
    <property type="molecule type" value="Genomic_DNA"/>
</dbReference>
<dbReference type="GO" id="GO:0031490">
    <property type="term" value="F:chromatin DNA binding"/>
    <property type="evidence" value="ECO:0007669"/>
    <property type="project" value="TreeGrafter"/>
</dbReference>
<dbReference type="GO" id="GO:0008622">
    <property type="term" value="C:epsilon DNA polymerase complex"/>
    <property type="evidence" value="ECO:0007669"/>
    <property type="project" value="TreeGrafter"/>
</dbReference>
<evidence type="ECO:0000313" key="5">
    <source>
        <dbReference type="EMBL" id="KAK4741916.1"/>
    </source>
</evidence>
<accession>A0AAN7GEJ3</accession>
<organism evidence="5 6">
    <name type="scientific">Trapa incisa</name>
    <dbReference type="NCBI Taxonomy" id="236973"/>
    <lineage>
        <taxon>Eukaryota</taxon>
        <taxon>Viridiplantae</taxon>
        <taxon>Streptophyta</taxon>
        <taxon>Embryophyta</taxon>
        <taxon>Tracheophyta</taxon>
        <taxon>Spermatophyta</taxon>
        <taxon>Magnoliopsida</taxon>
        <taxon>eudicotyledons</taxon>
        <taxon>Gunneridae</taxon>
        <taxon>Pentapetalae</taxon>
        <taxon>rosids</taxon>
        <taxon>malvids</taxon>
        <taxon>Myrtales</taxon>
        <taxon>Lythraceae</taxon>
        <taxon>Trapa</taxon>
    </lineage>
</organism>
<dbReference type="GO" id="GO:0031507">
    <property type="term" value="P:heterochromatin formation"/>
    <property type="evidence" value="ECO:0007669"/>
    <property type="project" value="TreeGrafter"/>
</dbReference>
<feature type="region of interest" description="Disordered" evidence="3">
    <location>
        <begin position="105"/>
        <end position="157"/>
    </location>
</feature>
<evidence type="ECO:0000256" key="2">
    <source>
        <dbReference type="ARBA" id="ARBA00023242"/>
    </source>
</evidence>
<gene>
    <name evidence="5" type="ORF">SAY87_025504</name>
</gene>
<dbReference type="InterPro" id="IPR051377">
    <property type="entry name" value="DNA_Pol-Epsilon_Subunit"/>
</dbReference>
<dbReference type="Gene3D" id="1.10.20.10">
    <property type="entry name" value="Histone, subunit A"/>
    <property type="match status" value="1"/>
</dbReference>
<evidence type="ECO:0000259" key="4">
    <source>
        <dbReference type="Pfam" id="PF00808"/>
    </source>
</evidence>
<dbReference type="CDD" id="cd22928">
    <property type="entry name" value="HFD_POLE3_DPB4"/>
    <property type="match status" value="1"/>
</dbReference>
<dbReference type="GO" id="GO:0008623">
    <property type="term" value="C:CHRAC"/>
    <property type="evidence" value="ECO:0007669"/>
    <property type="project" value="TreeGrafter"/>
</dbReference>
<dbReference type="PANTHER" id="PTHR46172:SF1">
    <property type="entry name" value="DNA POLYMERASE EPSILON SUBUNIT 3"/>
    <property type="match status" value="1"/>
</dbReference>
<comment type="subcellular location">
    <subcellularLocation>
        <location evidence="1">Nucleus</location>
    </subcellularLocation>
</comment>
<dbReference type="InterPro" id="IPR009072">
    <property type="entry name" value="Histone-fold"/>
</dbReference>
<comment type="caution">
    <text evidence="5">The sequence shown here is derived from an EMBL/GenBank/DDBJ whole genome shotgun (WGS) entry which is preliminary data.</text>
</comment>
<dbReference type="SUPFAM" id="SSF47113">
    <property type="entry name" value="Histone-fold"/>
    <property type="match status" value="1"/>
</dbReference>
<evidence type="ECO:0000256" key="3">
    <source>
        <dbReference type="SAM" id="MobiDB-lite"/>
    </source>
</evidence>
<reference evidence="5 6" key="1">
    <citation type="journal article" date="2023" name="Hortic Res">
        <title>Pangenome of water caltrop reveals structural variations and asymmetric subgenome divergence after allopolyploidization.</title>
        <authorList>
            <person name="Zhang X."/>
            <person name="Chen Y."/>
            <person name="Wang L."/>
            <person name="Yuan Y."/>
            <person name="Fang M."/>
            <person name="Shi L."/>
            <person name="Lu R."/>
            <person name="Comes H.P."/>
            <person name="Ma Y."/>
            <person name="Chen Y."/>
            <person name="Huang G."/>
            <person name="Zhou Y."/>
            <person name="Zheng Z."/>
            <person name="Qiu Y."/>
        </authorList>
    </citation>
    <scope>NUCLEOTIDE SEQUENCE [LARGE SCALE GENOMIC DNA]</scope>
    <source>
        <tissue evidence="5">Roots</tissue>
    </source>
</reference>
<dbReference type="InterPro" id="IPR003958">
    <property type="entry name" value="CBFA_NFYB_domain"/>
</dbReference>
<keyword evidence="2" id="KW-0539">Nucleus</keyword>
<dbReference type="Proteomes" id="UP001345219">
    <property type="component" value="Chromosome 19"/>
</dbReference>
<sequence length="157" mass="17424">MESSQMPKVVAEVDELPKAIVRRVVKEKLSRCSDAGDIALHKDALLAFTESARIFIHYLSATANDVTKESRRQTITADDVLKAIQEIEFPEFIGPLKSSLEEFRRKNAGKRAEASKAKELKKRKNDGESSEMKDDGKRQKGASDNEQGDANGDATDE</sequence>
<evidence type="ECO:0000256" key="1">
    <source>
        <dbReference type="ARBA" id="ARBA00004123"/>
    </source>
</evidence>
<dbReference type="FunFam" id="1.10.20.10:FF:000090">
    <property type="entry name" value="DNA polymerase epsilon subunit 3"/>
    <property type="match status" value="1"/>
</dbReference>
<feature type="domain" description="Transcription factor CBF/NF-Y/archaeal histone" evidence="4">
    <location>
        <begin position="15"/>
        <end position="84"/>
    </location>
</feature>
<dbReference type="GO" id="GO:0006272">
    <property type="term" value="P:leading strand elongation"/>
    <property type="evidence" value="ECO:0007669"/>
    <property type="project" value="TreeGrafter"/>
</dbReference>
<keyword evidence="6" id="KW-1185">Reference proteome</keyword>
<name>A0AAN7GEJ3_9MYRT</name>
<protein>
    <recommendedName>
        <fullName evidence="4">Transcription factor CBF/NF-Y/archaeal histone domain-containing protein</fullName>
    </recommendedName>
</protein>
<dbReference type="AlphaFoldDB" id="A0AAN7GEJ3"/>
<dbReference type="GO" id="GO:0006974">
    <property type="term" value="P:DNA damage response"/>
    <property type="evidence" value="ECO:0007669"/>
    <property type="project" value="TreeGrafter"/>
</dbReference>
<feature type="compositionally biased region" description="Basic and acidic residues" evidence="3">
    <location>
        <begin position="125"/>
        <end position="143"/>
    </location>
</feature>
<dbReference type="Pfam" id="PF00808">
    <property type="entry name" value="CBFD_NFYB_HMF"/>
    <property type="match status" value="1"/>
</dbReference>
<proteinExistence type="predicted"/>
<dbReference type="PANTHER" id="PTHR46172">
    <property type="entry name" value="DNA POLYMERASE EPSILON SUBUNIT 3"/>
    <property type="match status" value="1"/>
</dbReference>